<evidence type="ECO:0000313" key="2">
    <source>
        <dbReference type="Proteomes" id="UP001178507"/>
    </source>
</evidence>
<dbReference type="Proteomes" id="UP001178507">
    <property type="component" value="Unassembled WGS sequence"/>
</dbReference>
<gene>
    <name evidence="1" type="ORF">EVOR1521_LOCUS8338</name>
</gene>
<feature type="non-terminal residue" evidence="1">
    <location>
        <position position="1"/>
    </location>
</feature>
<organism evidence="1 2">
    <name type="scientific">Effrenium voratum</name>
    <dbReference type="NCBI Taxonomy" id="2562239"/>
    <lineage>
        <taxon>Eukaryota</taxon>
        <taxon>Sar</taxon>
        <taxon>Alveolata</taxon>
        <taxon>Dinophyceae</taxon>
        <taxon>Suessiales</taxon>
        <taxon>Symbiodiniaceae</taxon>
        <taxon>Effrenium</taxon>
    </lineage>
</organism>
<comment type="caution">
    <text evidence="1">The sequence shown here is derived from an EMBL/GenBank/DDBJ whole genome shotgun (WGS) entry which is preliminary data.</text>
</comment>
<dbReference type="AlphaFoldDB" id="A0AA36MQI2"/>
<proteinExistence type="predicted"/>
<reference evidence="1" key="1">
    <citation type="submission" date="2023-08" db="EMBL/GenBank/DDBJ databases">
        <authorList>
            <person name="Chen Y."/>
            <person name="Shah S."/>
            <person name="Dougan E. K."/>
            <person name="Thang M."/>
            <person name="Chan C."/>
        </authorList>
    </citation>
    <scope>NUCLEOTIDE SEQUENCE</scope>
</reference>
<dbReference type="EMBL" id="CAUJNA010000708">
    <property type="protein sequence ID" value="CAJ1380387.1"/>
    <property type="molecule type" value="Genomic_DNA"/>
</dbReference>
<name>A0AA36MQI2_9DINO</name>
<sequence length="60" mass="7026">PPSYHERRSRQVTQAATIARLEAELKAERDKCVERRRYREQAVTTQGQLMEQAKQIAKLT</sequence>
<feature type="non-terminal residue" evidence="1">
    <location>
        <position position="60"/>
    </location>
</feature>
<evidence type="ECO:0000313" key="1">
    <source>
        <dbReference type="EMBL" id="CAJ1380387.1"/>
    </source>
</evidence>
<protein>
    <submittedName>
        <fullName evidence="1">Uncharacterized protein</fullName>
    </submittedName>
</protein>
<keyword evidence="2" id="KW-1185">Reference proteome</keyword>
<accession>A0AA36MQI2</accession>